<gene>
    <name evidence="2" type="ORF">F6B43_11580</name>
</gene>
<protein>
    <recommendedName>
        <fullName evidence="1">RelA/SpoT domain-containing protein</fullName>
    </recommendedName>
</protein>
<keyword evidence="3" id="KW-1185">Reference proteome</keyword>
<name>A0A5J5J398_9MICO</name>
<dbReference type="OrthoDB" id="9789634at2"/>
<accession>A0A5J5J398</accession>
<dbReference type="Proteomes" id="UP000325827">
    <property type="component" value="Unassembled WGS sequence"/>
</dbReference>
<dbReference type="Pfam" id="PF04607">
    <property type="entry name" value="RelA_SpoT"/>
    <property type="match status" value="1"/>
</dbReference>
<dbReference type="SMART" id="SM00954">
    <property type="entry name" value="RelA_SpoT"/>
    <property type="match status" value="1"/>
</dbReference>
<dbReference type="InterPro" id="IPR007685">
    <property type="entry name" value="RelA_SpoT"/>
</dbReference>
<dbReference type="InterPro" id="IPR043519">
    <property type="entry name" value="NT_sf"/>
</dbReference>
<dbReference type="SUPFAM" id="SSF81301">
    <property type="entry name" value="Nucleotidyltransferase"/>
    <property type="match status" value="1"/>
</dbReference>
<dbReference type="GO" id="GO:0015969">
    <property type="term" value="P:guanosine tetraphosphate metabolic process"/>
    <property type="evidence" value="ECO:0007669"/>
    <property type="project" value="InterPro"/>
</dbReference>
<evidence type="ECO:0000313" key="2">
    <source>
        <dbReference type="EMBL" id="KAA9108049.1"/>
    </source>
</evidence>
<organism evidence="2 3">
    <name type="scientific">Microbacterium rhizomatis</name>
    <dbReference type="NCBI Taxonomy" id="1631477"/>
    <lineage>
        <taxon>Bacteria</taxon>
        <taxon>Bacillati</taxon>
        <taxon>Actinomycetota</taxon>
        <taxon>Actinomycetes</taxon>
        <taxon>Micrococcales</taxon>
        <taxon>Microbacteriaceae</taxon>
        <taxon>Microbacterium</taxon>
    </lineage>
</organism>
<evidence type="ECO:0000259" key="1">
    <source>
        <dbReference type="SMART" id="SM00954"/>
    </source>
</evidence>
<reference evidence="3" key="1">
    <citation type="submission" date="2019-09" db="EMBL/GenBank/DDBJ databases">
        <title>Mumia zhuanghuii sp. nov. isolated from the intestinal contents of plateau pika (Ochotona curzoniae) in the Qinghai-Tibet plateau of China.</title>
        <authorList>
            <person name="Tian Z."/>
        </authorList>
    </citation>
    <scope>NUCLEOTIDE SEQUENCE [LARGE SCALE GENOMIC DNA]</scope>
    <source>
        <strain evidence="3">JCM 30598</strain>
    </source>
</reference>
<dbReference type="CDD" id="cd05399">
    <property type="entry name" value="NT_Rel-Spo_like"/>
    <property type="match status" value="1"/>
</dbReference>
<sequence>MLSCPWSTAELRRLSRHLRDETPPTQNHPTYGEVVTFYNDLAAAVQRKIADLNWPPLLLERPFEVTSRAKTLDTLRQKLQRDRSTPLQNVQDIAGVRFEAEMSLDEQDAVVNAICGTFGHDMAESVRDMRTDPHSGYRAVHIWLRFPSRVEVQVRTHLQGQWANVYESAADVLGRGIRYDEMPEGELEQKLVRGLREMSTIRIARMEKDRNEIAKLDLLVGDLERKGITDLPEELRLRLDRLKTRGKSNEDKLKTTLAKLRTFFEQERERRA</sequence>
<dbReference type="EMBL" id="VYSA01000002">
    <property type="protein sequence ID" value="KAA9108049.1"/>
    <property type="molecule type" value="Genomic_DNA"/>
</dbReference>
<dbReference type="Gene3D" id="3.30.460.10">
    <property type="entry name" value="Beta Polymerase, domain 2"/>
    <property type="match status" value="1"/>
</dbReference>
<dbReference type="AlphaFoldDB" id="A0A5J5J398"/>
<proteinExistence type="predicted"/>
<evidence type="ECO:0000313" key="3">
    <source>
        <dbReference type="Proteomes" id="UP000325827"/>
    </source>
</evidence>
<comment type="caution">
    <text evidence="2">The sequence shown here is derived from an EMBL/GenBank/DDBJ whole genome shotgun (WGS) entry which is preliminary data.</text>
</comment>
<feature type="domain" description="RelA/SpoT" evidence="1">
    <location>
        <begin position="67"/>
        <end position="177"/>
    </location>
</feature>